<organism evidence="1 2">
    <name type="scientific">Nakamurella antarctica</name>
    <dbReference type="NCBI Taxonomy" id="1902245"/>
    <lineage>
        <taxon>Bacteria</taxon>
        <taxon>Bacillati</taxon>
        <taxon>Actinomycetota</taxon>
        <taxon>Actinomycetes</taxon>
        <taxon>Nakamurellales</taxon>
        <taxon>Nakamurellaceae</taxon>
        <taxon>Nakamurella</taxon>
    </lineage>
</organism>
<keyword evidence="2" id="KW-1185">Reference proteome</keyword>
<sequence length="186" mass="20946">MPSQRAPRAGDPQHPKVSRLEQLVSAQFKTARLARFWTVAELHRRIPIPLTYMRLTRFENMQVSLEPEVLQTLAGLLGLQLDVVLTEAKRLLSVEDRLSAVPAERQPVATLPSIRIDVAHLLARDLPWIPRLAGMLSVFASINSDEWGGVVLQDPLIRTIAEQAGLDNLQCWQQLSLSIRHPDIEE</sequence>
<dbReference type="Gene3D" id="1.10.260.40">
    <property type="entry name" value="lambda repressor-like DNA-binding domains"/>
    <property type="match status" value="1"/>
</dbReference>
<dbReference type="Proteomes" id="UP000268084">
    <property type="component" value="Chromosome"/>
</dbReference>
<reference evidence="1 2" key="2">
    <citation type="submission" date="2018-12" db="EMBL/GenBank/DDBJ databases">
        <title>Nakamurella antarcticus sp. nov., isolated from Antarctica South Shetland Islands soil.</title>
        <authorList>
            <person name="Peng F."/>
        </authorList>
    </citation>
    <scope>NUCLEOTIDE SEQUENCE [LARGE SCALE GENOMIC DNA]</scope>
    <source>
        <strain evidence="1 2">S14-144</strain>
    </source>
</reference>
<dbReference type="KEGG" id="nak:EH165_14115"/>
<evidence type="ECO:0000313" key="1">
    <source>
        <dbReference type="EMBL" id="AZI59105.1"/>
    </source>
</evidence>
<reference evidence="1 2" key="1">
    <citation type="submission" date="2018-11" db="EMBL/GenBank/DDBJ databases">
        <authorList>
            <person name="Da X."/>
        </authorList>
    </citation>
    <scope>NUCLEOTIDE SEQUENCE [LARGE SCALE GENOMIC DNA]</scope>
    <source>
        <strain evidence="1 2">S14-144</strain>
    </source>
</reference>
<gene>
    <name evidence="1" type="ORF">EH165_14115</name>
</gene>
<protein>
    <submittedName>
        <fullName evidence="1">Uncharacterized protein</fullName>
    </submittedName>
</protein>
<accession>A0A3G8ZQM2</accession>
<proteinExistence type="predicted"/>
<name>A0A3G8ZQM2_9ACTN</name>
<dbReference type="InterPro" id="IPR010982">
    <property type="entry name" value="Lambda_DNA-bd_dom_sf"/>
</dbReference>
<dbReference type="RefSeq" id="WP_124800009.1">
    <property type="nucleotide sequence ID" value="NZ_CP034170.1"/>
</dbReference>
<dbReference type="AlphaFoldDB" id="A0A3G8ZQM2"/>
<evidence type="ECO:0000313" key="2">
    <source>
        <dbReference type="Proteomes" id="UP000268084"/>
    </source>
</evidence>
<dbReference type="GO" id="GO:0003677">
    <property type="term" value="F:DNA binding"/>
    <property type="evidence" value="ECO:0007669"/>
    <property type="project" value="InterPro"/>
</dbReference>
<dbReference type="EMBL" id="CP034170">
    <property type="protein sequence ID" value="AZI59105.1"/>
    <property type="molecule type" value="Genomic_DNA"/>
</dbReference>